<gene>
    <name evidence="2" type="ORF">Pcinc_010151</name>
</gene>
<proteinExistence type="predicted"/>
<evidence type="ECO:0000256" key="1">
    <source>
        <dbReference type="SAM" id="MobiDB-lite"/>
    </source>
</evidence>
<reference evidence="2" key="1">
    <citation type="submission" date="2023-10" db="EMBL/GenBank/DDBJ databases">
        <title>Genome assemblies of two species of porcelain crab, Petrolisthes cinctipes and Petrolisthes manimaculis (Anomura: Porcellanidae).</title>
        <authorList>
            <person name="Angst P."/>
        </authorList>
    </citation>
    <scope>NUCLEOTIDE SEQUENCE</scope>
    <source>
        <strain evidence="2">PB745_01</strain>
        <tissue evidence="2">Gill</tissue>
    </source>
</reference>
<evidence type="ECO:0000313" key="3">
    <source>
        <dbReference type="Proteomes" id="UP001286313"/>
    </source>
</evidence>
<dbReference type="AlphaFoldDB" id="A0AAE1G5H9"/>
<dbReference type="EMBL" id="JAWQEG010000780">
    <property type="protein sequence ID" value="KAK3885649.1"/>
    <property type="molecule type" value="Genomic_DNA"/>
</dbReference>
<comment type="caution">
    <text evidence="2">The sequence shown here is derived from an EMBL/GenBank/DDBJ whole genome shotgun (WGS) entry which is preliminary data.</text>
</comment>
<organism evidence="2 3">
    <name type="scientific">Petrolisthes cinctipes</name>
    <name type="common">Flat porcelain crab</name>
    <dbReference type="NCBI Taxonomy" id="88211"/>
    <lineage>
        <taxon>Eukaryota</taxon>
        <taxon>Metazoa</taxon>
        <taxon>Ecdysozoa</taxon>
        <taxon>Arthropoda</taxon>
        <taxon>Crustacea</taxon>
        <taxon>Multicrustacea</taxon>
        <taxon>Malacostraca</taxon>
        <taxon>Eumalacostraca</taxon>
        <taxon>Eucarida</taxon>
        <taxon>Decapoda</taxon>
        <taxon>Pleocyemata</taxon>
        <taxon>Anomura</taxon>
        <taxon>Galatheoidea</taxon>
        <taxon>Porcellanidae</taxon>
        <taxon>Petrolisthes</taxon>
    </lineage>
</organism>
<protein>
    <submittedName>
        <fullName evidence="2">Uncharacterized protein</fullName>
    </submittedName>
</protein>
<keyword evidence="3" id="KW-1185">Reference proteome</keyword>
<name>A0AAE1G5H9_PETCI</name>
<feature type="region of interest" description="Disordered" evidence="1">
    <location>
        <begin position="1"/>
        <end position="52"/>
    </location>
</feature>
<accession>A0AAE1G5H9</accession>
<feature type="compositionally biased region" description="Basic residues" evidence="1">
    <location>
        <begin position="20"/>
        <end position="34"/>
    </location>
</feature>
<sequence>MGVGSKGKNGWVRREEKGGGLKRRRVVSKARPATHPHYSPPIHTTQSPPQHNHIHTTEAVMNNLSTYSSTQPTHINSTTPT</sequence>
<dbReference type="Proteomes" id="UP001286313">
    <property type="component" value="Unassembled WGS sequence"/>
</dbReference>
<evidence type="ECO:0000313" key="2">
    <source>
        <dbReference type="EMBL" id="KAK3885649.1"/>
    </source>
</evidence>